<evidence type="ECO:0000313" key="4">
    <source>
        <dbReference type="EMBL" id="KAI0299768.1"/>
    </source>
</evidence>
<name>A0AAD4M465_9AGAM</name>
<protein>
    <submittedName>
        <fullName evidence="4">Cap binding protein 80-PB</fullName>
    </submittedName>
</protein>
<dbReference type="GO" id="GO:0006406">
    <property type="term" value="P:mRNA export from nucleus"/>
    <property type="evidence" value="ECO:0007669"/>
    <property type="project" value="InterPro"/>
</dbReference>
<dbReference type="GO" id="GO:0005634">
    <property type="term" value="C:nucleus"/>
    <property type="evidence" value="ECO:0007669"/>
    <property type="project" value="TreeGrafter"/>
</dbReference>
<dbReference type="GO" id="GO:0005846">
    <property type="term" value="C:nuclear cap binding complex"/>
    <property type="evidence" value="ECO:0007669"/>
    <property type="project" value="InterPro"/>
</dbReference>
<dbReference type="InterPro" id="IPR015174">
    <property type="entry name" value="MIF4G-like_typ-2"/>
</dbReference>
<evidence type="ECO:0000256" key="1">
    <source>
        <dbReference type="SAM" id="MobiDB-lite"/>
    </source>
</evidence>
<dbReference type="EMBL" id="WTXG01000021">
    <property type="protein sequence ID" value="KAI0299768.1"/>
    <property type="molecule type" value="Genomic_DNA"/>
</dbReference>
<dbReference type="InterPro" id="IPR027159">
    <property type="entry name" value="CBP80"/>
</dbReference>
<feature type="compositionally biased region" description="Basic and acidic residues" evidence="1">
    <location>
        <begin position="19"/>
        <end position="38"/>
    </location>
</feature>
<dbReference type="Gene3D" id="1.25.40.180">
    <property type="match status" value="3"/>
</dbReference>
<keyword evidence="5" id="KW-1185">Reference proteome</keyword>
<dbReference type="PANTHER" id="PTHR12412:SF2">
    <property type="entry name" value="NUCLEAR CAP-BINDING PROTEIN SUBUNIT 1"/>
    <property type="match status" value="1"/>
</dbReference>
<reference evidence="4" key="1">
    <citation type="journal article" date="2022" name="New Phytol.">
        <title>Evolutionary transition to the ectomycorrhizal habit in the genomes of a hyperdiverse lineage of mushroom-forming fungi.</title>
        <authorList>
            <person name="Looney B."/>
            <person name="Miyauchi S."/>
            <person name="Morin E."/>
            <person name="Drula E."/>
            <person name="Courty P.E."/>
            <person name="Kohler A."/>
            <person name="Kuo A."/>
            <person name="LaButti K."/>
            <person name="Pangilinan J."/>
            <person name="Lipzen A."/>
            <person name="Riley R."/>
            <person name="Andreopoulos W."/>
            <person name="He G."/>
            <person name="Johnson J."/>
            <person name="Nolan M."/>
            <person name="Tritt A."/>
            <person name="Barry K.W."/>
            <person name="Grigoriev I.V."/>
            <person name="Nagy L.G."/>
            <person name="Hibbett D."/>
            <person name="Henrissat B."/>
            <person name="Matheny P.B."/>
            <person name="Labbe J."/>
            <person name="Martin F.M."/>
        </authorList>
    </citation>
    <scope>NUCLEOTIDE SEQUENCE</scope>
    <source>
        <strain evidence="4">BPL690</strain>
    </source>
</reference>
<feature type="domain" description="MIF4G-like type 2" evidence="3">
    <location>
        <begin position="503"/>
        <end position="793"/>
    </location>
</feature>
<sequence length="830" mass="93106">MSYERHGSGHGGGGRRRRRDDYDHYDHHRRETQESPDHKLKAAIIKLGEVDAEQELPQLAAKLLSQEQSSIPAIAEGFRLAYALVYLRPTAEEENGSASIAKPPLGRLILNDFWKGFQAYLDKLAWRETRLCIHFFAHLTVTNLISPQSMLGLLQSFTAVLDDFGVSNGRAKRAARCAMEGLMRAGRVLKEHSATAVQAYNDSLRATKWLVHPLAYMHSPDIPVEHAEHADEILDCAVSALKTLDLSDFLDVSGIFPNQLEALSTETSDDAPIKKEEWPEYMLRLFDNDVTADPKTPAGYAVRAGLIDIIEIFEVNRKECARLLVEYPKWSVKGTFKPRPGSTAEASDHIPLPGRDWQLESTLIETILGAQFLLPESAAKPIYYTTLITELCKLSPQTVGPAVGKSIRKLYAYCANGLDAEVLRRFAEWFSVHMSNFGFQWVWKEWVPDLALPVHHPKRVFVHRALELEIRLSYYDRILKTLPQPFQEPSAGAMPDQAPGPTYEYDDPTAPHYDAAQSVLNQLRSRTKPDDALVHLDTLKNNLAETADIGEDPDTLIRSIAIQSLLHIGARSFSHFLNAVERYLVVLRALSGTLEAKVHVLELVANFWQRSRQMVGIVFDKLMQYQIVEPADVVGWVFAHSAEGLDWDLLRGAVDKANGRVVVARRRVATLRKEDDDAHARAKANSNGDVSDAAAMDVDAETMHDPQVTQAEDSPQLVTALKAYAALTREQKSTLARVLEGFVHTLHSSSDAARRVIAPGAWDGHTSWRDEEWVAWQNWMWYKHFCRAYSPYLRSFVTTLTVVSFASLETASDDGAVLMKRIWGMATGQE</sequence>
<comment type="caution">
    <text evidence="4">The sequence shown here is derived from an EMBL/GenBank/DDBJ whole genome shotgun (WGS) entry which is preliminary data.</text>
</comment>
<dbReference type="AlphaFoldDB" id="A0AAD4M465"/>
<feature type="region of interest" description="Disordered" evidence="1">
    <location>
        <begin position="1"/>
        <end position="38"/>
    </location>
</feature>
<dbReference type="Pfam" id="PF09090">
    <property type="entry name" value="MIF4G_like_2"/>
    <property type="match status" value="1"/>
</dbReference>
<accession>A0AAD4M465</accession>
<dbReference type="InterPro" id="IPR015172">
    <property type="entry name" value="MIF4G-like_typ-1"/>
</dbReference>
<evidence type="ECO:0000313" key="5">
    <source>
        <dbReference type="Proteomes" id="UP001203297"/>
    </source>
</evidence>
<dbReference type="Pfam" id="PF09088">
    <property type="entry name" value="MIF4G_like"/>
    <property type="match status" value="1"/>
</dbReference>
<dbReference type="GO" id="GO:0000184">
    <property type="term" value="P:nuclear-transcribed mRNA catabolic process, nonsense-mediated decay"/>
    <property type="evidence" value="ECO:0007669"/>
    <property type="project" value="TreeGrafter"/>
</dbReference>
<gene>
    <name evidence="4" type="ORF">B0F90DRAFT_1727148</name>
</gene>
<dbReference type="SUPFAM" id="SSF48371">
    <property type="entry name" value="ARM repeat"/>
    <property type="match status" value="3"/>
</dbReference>
<dbReference type="GO" id="GO:0000339">
    <property type="term" value="F:RNA cap binding"/>
    <property type="evidence" value="ECO:0007669"/>
    <property type="project" value="InterPro"/>
</dbReference>
<organism evidence="4 5">
    <name type="scientific">Multifurca ochricompacta</name>
    <dbReference type="NCBI Taxonomy" id="376703"/>
    <lineage>
        <taxon>Eukaryota</taxon>
        <taxon>Fungi</taxon>
        <taxon>Dikarya</taxon>
        <taxon>Basidiomycota</taxon>
        <taxon>Agaricomycotina</taxon>
        <taxon>Agaricomycetes</taxon>
        <taxon>Russulales</taxon>
        <taxon>Russulaceae</taxon>
        <taxon>Multifurca</taxon>
    </lineage>
</organism>
<dbReference type="InterPro" id="IPR016024">
    <property type="entry name" value="ARM-type_fold"/>
</dbReference>
<feature type="domain" description="MIF4G-like type 1" evidence="2">
    <location>
        <begin position="293"/>
        <end position="484"/>
    </location>
</feature>
<proteinExistence type="predicted"/>
<dbReference type="PANTHER" id="PTHR12412">
    <property type="entry name" value="CAP BINDING PROTEIN"/>
    <property type="match status" value="1"/>
</dbReference>
<evidence type="ECO:0000259" key="3">
    <source>
        <dbReference type="Pfam" id="PF09090"/>
    </source>
</evidence>
<evidence type="ECO:0000259" key="2">
    <source>
        <dbReference type="Pfam" id="PF09088"/>
    </source>
</evidence>
<dbReference type="GO" id="GO:0003729">
    <property type="term" value="F:mRNA binding"/>
    <property type="evidence" value="ECO:0007669"/>
    <property type="project" value="TreeGrafter"/>
</dbReference>
<dbReference type="Proteomes" id="UP001203297">
    <property type="component" value="Unassembled WGS sequence"/>
</dbReference>